<name>A0A3S5ALQ2_9PLAT</name>
<dbReference type="EMBL" id="CAAALY010060705">
    <property type="protein sequence ID" value="VEL23219.1"/>
    <property type="molecule type" value="Genomic_DNA"/>
</dbReference>
<protein>
    <submittedName>
        <fullName evidence="1">Uncharacterized protein</fullName>
    </submittedName>
</protein>
<proteinExistence type="predicted"/>
<evidence type="ECO:0000313" key="2">
    <source>
        <dbReference type="Proteomes" id="UP000784294"/>
    </source>
</evidence>
<comment type="caution">
    <text evidence="1">The sequence shown here is derived from an EMBL/GenBank/DDBJ whole genome shotgun (WGS) entry which is preliminary data.</text>
</comment>
<dbReference type="AlphaFoldDB" id="A0A3S5ALQ2"/>
<gene>
    <name evidence="1" type="ORF">PXEA_LOCUS16659</name>
</gene>
<keyword evidence="2" id="KW-1185">Reference proteome</keyword>
<accession>A0A3S5ALQ2</accession>
<evidence type="ECO:0000313" key="1">
    <source>
        <dbReference type="EMBL" id="VEL23219.1"/>
    </source>
</evidence>
<dbReference type="Proteomes" id="UP000784294">
    <property type="component" value="Unassembled WGS sequence"/>
</dbReference>
<reference evidence="1" key="1">
    <citation type="submission" date="2018-11" db="EMBL/GenBank/DDBJ databases">
        <authorList>
            <consortium name="Pathogen Informatics"/>
        </authorList>
    </citation>
    <scope>NUCLEOTIDE SEQUENCE</scope>
</reference>
<sequence length="212" mass="23125">MSSASFEHQPANTVTNSSTPCPGNPIISLIHSSIHFPVNPLNRPVPRPFTHSSITAPALSPQHLATIDPSTSHPPSRNYSFLRPLTSISVGQLTYQSVCSTTYLSLSIYSTHFYAYSSRLSSLLCALPTKDTIREDKCGYEEIMPQPEPLEVRPSPAIPDNLTAPIFFDQAARDRRIIAGGKTEFDFGITLALLTTSGILSKVSKKSDYSLS</sequence>
<organism evidence="1 2">
    <name type="scientific">Protopolystoma xenopodis</name>
    <dbReference type="NCBI Taxonomy" id="117903"/>
    <lineage>
        <taxon>Eukaryota</taxon>
        <taxon>Metazoa</taxon>
        <taxon>Spiralia</taxon>
        <taxon>Lophotrochozoa</taxon>
        <taxon>Platyhelminthes</taxon>
        <taxon>Monogenea</taxon>
        <taxon>Polyopisthocotylea</taxon>
        <taxon>Polystomatidea</taxon>
        <taxon>Polystomatidae</taxon>
        <taxon>Protopolystoma</taxon>
    </lineage>
</organism>